<dbReference type="Gene3D" id="3.40.1260.10">
    <property type="entry name" value="DsrEFH-like"/>
    <property type="match status" value="1"/>
</dbReference>
<dbReference type="AlphaFoldDB" id="A0A2D0MXU3"/>
<organism evidence="1 2">
    <name type="scientific">Flavilitoribacter nigricans (strain ATCC 23147 / DSM 23189 / NBRC 102662 / NCIMB 1420 / SS-2)</name>
    <name type="common">Lewinella nigricans</name>
    <dbReference type="NCBI Taxonomy" id="1122177"/>
    <lineage>
        <taxon>Bacteria</taxon>
        <taxon>Pseudomonadati</taxon>
        <taxon>Bacteroidota</taxon>
        <taxon>Saprospiria</taxon>
        <taxon>Saprospirales</taxon>
        <taxon>Lewinellaceae</taxon>
        <taxon>Flavilitoribacter</taxon>
    </lineage>
</organism>
<comment type="caution">
    <text evidence="1">The sequence shown here is derived from an EMBL/GenBank/DDBJ whole genome shotgun (WGS) entry which is preliminary data.</text>
</comment>
<dbReference type="RefSeq" id="WP_099155499.1">
    <property type="nucleotide sequence ID" value="NZ_PDUD01000063.1"/>
</dbReference>
<proteinExistence type="predicted"/>
<dbReference type="InterPro" id="IPR027396">
    <property type="entry name" value="DsrEFH-like"/>
</dbReference>
<dbReference type="SUPFAM" id="SSF75169">
    <property type="entry name" value="DsrEFH-like"/>
    <property type="match status" value="1"/>
</dbReference>
<protein>
    <submittedName>
        <fullName evidence="1">Uncharacterized protein</fullName>
    </submittedName>
</protein>
<dbReference type="PANTHER" id="PTHR37691:SF1">
    <property type="entry name" value="BLR3518 PROTEIN"/>
    <property type="match status" value="1"/>
</dbReference>
<sequence>MRLQKTAIILIRTVVPAFFLLLLLHQPVLAQNGRRVKGPVIENYGNTFAVDNPDFKTDTKKKYKVVFDVHDSPDDPAAVNPMLNTLARFINMHANAGVPLKNLKVVGVIHNKASKDALDNETYRQKYGVDNPNIPLMEALEKAGAQIYMCGQSINARNIDPQHLAAPIQTALSAMTVFLNLQNEGYTMIRF</sequence>
<dbReference type="Proteomes" id="UP000223913">
    <property type="component" value="Unassembled WGS sequence"/>
</dbReference>
<dbReference type="Pfam" id="PF02635">
    <property type="entry name" value="DsrE"/>
    <property type="match status" value="1"/>
</dbReference>
<keyword evidence="2" id="KW-1185">Reference proteome</keyword>
<gene>
    <name evidence="1" type="ORF">CRP01_38840</name>
</gene>
<evidence type="ECO:0000313" key="2">
    <source>
        <dbReference type="Proteomes" id="UP000223913"/>
    </source>
</evidence>
<name>A0A2D0MXU3_FLAN2</name>
<dbReference type="PANTHER" id="PTHR37691">
    <property type="entry name" value="BLR3518 PROTEIN"/>
    <property type="match status" value="1"/>
</dbReference>
<dbReference type="EMBL" id="PDUD01000063">
    <property type="protein sequence ID" value="PHN01101.1"/>
    <property type="molecule type" value="Genomic_DNA"/>
</dbReference>
<dbReference type="OrthoDB" id="7206705at2"/>
<evidence type="ECO:0000313" key="1">
    <source>
        <dbReference type="EMBL" id="PHN01101.1"/>
    </source>
</evidence>
<accession>A0A2D0MXU3</accession>
<reference evidence="1 2" key="1">
    <citation type="submission" date="2017-10" db="EMBL/GenBank/DDBJ databases">
        <title>The draft genome sequence of Lewinella nigricans NBRC 102662.</title>
        <authorList>
            <person name="Wang K."/>
        </authorList>
    </citation>
    <scope>NUCLEOTIDE SEQUENCE [LARGE SCALE GENOMIC DNA]</scope>
    <source>
        <strain evidence="1 2">NBRC 102662</strain>
    </source>
</reference>
<dbReference type="InterPro" id="IPR003787">
    <property type="entry name" value="Sulphur_relay_DsrE/F-like"/>
</dbReference>